<name>T0QVQ2_SAPDV</name>
<dbReference type="AlphaFoldDB" id="T0QVQ2"/>
<dbReference type="EMBL" id="JH767142">
    <property type="protein sequence ID" value="EQC38100.1"/>
    <property type="molecule type" value="Genomic_DNA"/>
</dbReference>
<organism evidence="1 2">
    <name type="scientific">Saprolegnia diclina (strain VS20)</name>
    <dbReference type="NCBI Taxonomy" id="1156394"/>
    <lineage>
        <taxon>Eukaryota</taxon>
        <taxon>Sar</taxon>
        <taxon>Stramenopiles</taxon>
        <taxon>Oomycota</taxon>
        <taxon>Saprolegniomycetes</taxon>
        <taxon>Saprolegniales</taxon>
        <taxon>Saprolegniaceae</taxon>
        <taxon>Saprolegnia</taxon>
    </lineage>
</organism>
<dbReference type="RefSeq" id="XP_008608427.1">
    <property type="nucleotide sequence ID" value="XM_008610205.1"/>
</dbReference>
<dbReference type="OMA" id="HITCKHR"/>
<reference evidence="1 2" key="1">
    <citation type="submission" date="2012-04" db="EMBL/GenBank/DDBJ databases">
        <title>The Genome Sequence of Saprolegnia declina VS20.</title>
        <authorList>
            <consortium name="The Broad Institute Genome Sequencing Platform"/>
            <person name="Russ C."/>
            <person name="Nusbaum C."/>
            <person name="Tyler B."/>
            <person name="van West P."/>
            <person name="Dieguez-Uribeondo J."/>
            <person name="de Bruijn I."/>
            <person name="Tripathy S."/>
            <person name="Jiang R."/>
            <person name="Young S.K."/>
            <person name="Zeng Q."/>
            <person name="Gargeya S."/>
            <person name="Fitzgerald M."/>
            <person name="Haas B."/>
            <person name="Abouelleil A."/>
            <person name="Alvarado L."/>
            <person name="Arachchi H.M."/>
            <person name="Berlin A."/>
            <person name="Chapman S.B."/>
            <person name="Goldberg J."/>
            <person name="Griggs A."/>
            <person name="Gujja S."/>
            <person name="Hansen M."/>
            <person name="Howarth C."/>
            <person name="Imamovic A."/>
            <person name="Larimer J."/>
            <person name="McCowen C."/>
            <person name="Montmayeur A."/>
            <person name="Murphy C."/>
            <person name="Neiman D."/>
            <person name="Pearson M."/>
            <person name="Priest M."/>
            <person name="Roberts A."/>
            <person name="Saif S."/>
            <person name="Shea T."/>
            <person name="Sisk P."/>
            <person name="Sykes S."/>
            <person name="Wortman J."/>
            <person name="Nusbaum C."/>
            <person name="Birren B."/>
        </authorList>
    </citation>
    <scope>NUCLEOTIDE SEQUENCE [LARGE SCALE GENOMIC DNA]</scope>
    <source>
        <strain evidence="1 2">VS20</strain>
    </source>
</reference>
<accession>T0QVQ2</accession>
<gene>
    <name evidence="1" type="ORF">SDRG_04530</name>
</gene>
<dbReference type="GeneID" id="19945257"/>
<protein>
    <submittedName>
        <fullName evidence="1">Uncharacterized protein</fullName>
    </submittedName>
</protein>
<dbReference type="VEuPathDB" id="FungiDB:SDRG_04530"/>
<evidence type="ECO:0000313" key="1">
    <source>
        <dbReference type="EMBL" id="EQC38100.1"/>
    </source>
</evidence>
<evidence type="ECO:0000313" key="2">
    <source>
        <dbReference type="Proteomes" id="UP000030762"/>
    </source>
</evidence>
<proteinExistence type="predicted"/>
<dbReference type="Proteomes" id="UP000030762">
    <property type="component" value="Unassembled WGS sequence"/>
</dbReference>
<sequence>MAPMAATINMGGPAKQKKKTMVIACKHQPSACNDEDDAIDIVVTFQGAASEGRLRLRRQRATMQHSSYVSAMNAAAETLGAAVDWAMGALTVFLVEHAIEADNDALPDVSLPTCLPLFKAHDLQLEIPRYLASLPLPKGSKHLVQDVASVGRRRLPHCDA</sequence>
<dbReference type="InParanoid" id="T0QVQ2"/>
<keyword evidence="2" id="KW-1185">Reference proteome</keyword>
<dbReference type="OrthoDB" id="10443611at2759"/>